<gene>
    <name evidence="11" type="ORF">PUN28_011239</name>
</gene>
<protein>
    <recommendedName>
        <fullName evidence="13">Odorant receptor</fullName>
    </recommendedName>
</protein>
<dbReference type="Proteomes" id="UP001430953">
    <property type="component" value="Unassembled WGS sequence"/>
</dbReference>
<organism evidence="11 12">
    <name type="scientific">Cardiocondyla obscurior</name>
    <dbReference type="NCBI Taxonomy" id="286306"/>
    <lineage>
        <taxon>Eukaryota</taxon>
        <taxon>Metazoa</taxon>
        <taxon>Ecdysozoa</taxon>
        <taxon>Arthropoda</taxon>
        <taxon>Hexapoda</taxon>
        <taxon>Insecta</taxon>
        <taxon>Pterygota</taxon>
        <taxon>Neoptera</taxon>
        <taxon>Endopterygota</taxon>
        <taxon>Hymenoptera</taxon>
        <taxon>Apocrita</taxon>
        <taxon>Aculeata</taxon>
        <taxon>Formicoidea</taxon>
        <taxon>Formicidae</taxon>
        <taxon>Myrmicinae</taxon>
        <taxon>Cardiocondyla</taxon>
    </lineage>
</organism>
<keyword evidence="7 10" id="KW-0472">Membrane</keyword>
<dbReference type="GO" id="GO:0005549">
    <property type="term" value="F:odorant binding"/>
    <property type="evidence" value="ECO:0007669"/>
    <property type="project" value="InterPro"/>
</dbReference>
<evidence type="ECO:0000256" key="1">
    <source>
        <dbReference type="ARBA" id="ARBA00004651"/>
    </source>
</evidence>
<dbReference type="GO" id="GO:0007165">
    <property type="term" value="P:signal transduction"/>
    <property type="evidence" value="ECO:0007669"/>
    <property type="project" value="UniProtKB-KW"/>
</dbReference>
<keyword evidence="8" id="KW-0675">Receptor</keyword>
<feature type="transmembrane region" description="Helical" evidence="10">
    <location>
        <begin position="193"/>
        <end position="215"/>
    </location>
</feature>
<reference evidence="11 12" key="1">
    <citation type="submission" date="2023-03" db="EMBL/GenBank/DDBJ databases">
        <title>High recombination rates correlate with genetic variation in Cardiocondyla obscurior ants.</title>
        <authorList>
            <person name="Errbii M."/>
        </authorList>
    </citation>
    <scope>NUCLEOTIDE SEQUENCE [LARGE SCALE GENOMIC DNA]</scope>
    <source>
        <strain evidence="11">Alpha-2009</strain>
        <tissue evidence="11">Whole body</tissue>
    </source>
</reference>
<dbReference type="GO" id="GO:0005886">
    <property type="term" value="C:plasma membrane"/>
    <property type="evidence" value="ECO:0007669"/>
    <property type="project" value="UniProtKB-SubCell"/>
</dbReference>
<keyword evidence="6 10" id="KW-1133">Transmembrane helix</keyword>
<sequence>MLNFDKSNVERSQRVIKNRRNKMESNTVILKHTLMLMMVAGCWQPLSWISSFKNILYNAYVLLLMLLLYAFAISQIMAIIVNTANPEEFTGVLYMMMAVFVGIFKISSMWISRKNIANIVNTLTERPFLPMIDDEVKIHRTFEKLIRNNTLFCFVLVESTCVVIALTSFLTNFRTGDLTYKVWLPFNYSSSTLFPLVFTHQMISMAICALINLACDCFICGLLMHICCQIEILECRFNKSRTWTDLRDCSLQMIDRIFEVDWSESNNRFRKAYLMIMNRATIPIEFTSAYLFSMNLESFVSVLRLSYSAYTLLQRF</sequence>
<dbReference type="InterPro" id="IPR004117">
    <property type="entry name" value="7tm6_olfct_rcpt"/>
</dbReference>
<keyword evidence="3" id="KW-0716">Sensory transduction</keyword>
<evidence type="ECO:0000256" key="8">
    <source>
        <dbReference type="ARBA" id="ARBA00023170"/>
    </source>
</evidence>
<comment type="subcellular location">
    <subcellularLocation>
        <location evidence="1">Cell membrane</location>
        <topology evidence="1">Multi-pass membrane protein</topology>
    </subcellularLocation>
</comment>
<feature type="transmembrane region" description="Helical" evidence="10">
    <location>
        <begin position="60"/>
        <end position="80"/>
    </location>
</feature>
<evidence type="ECO:0000313" key="11">
    <source>
        <dbReference type="EMBL" id="KAL0116262.1"/>
    </source>
</evidence>
<name>A0AAW2FQX4_9HYME</name>
<evidence type="ECO:0000256" key="9">
    <source>
        <dbReference type="ARBA" id="ARBA00023224"/>
    </source>
</evidence>
<dbReference type="EMBL" id="JADYXP020000010">
    <property type="protein sequence ID" value="KAL0116262.1"/>
    <property type="molecule type" value="Genomic_DNA"/>
</dbReference>
<evidence type="ECO:0000256" key="7">
    <source>
        <dbReference type="ARBA" id="ARBA00023136"/>
    </source>
</evidence>
<dbReference type="Pfam" id="PF02949">
    <property type="entry name" value="7tm_6"/>
    <property type="match status" value="2"/>
</dbReference>
<evidence type="ECO:0000256" key="5">
    <source>
        <dbReference type="ARBA" id="ARBA00022725"/>
    </source>
</evidence>
<dbReference type="PANTHER" id="PTHR21137:SF35">
    <property type="entry name" value="ODORANT RECEPTOR 19A-RELATED"/>
    <property type="match status" value="1"/>
</dbReference>
<evidence type="ECO:0000256" key="3">
    <source>
        <dbReference type="ARBA" id="ARBA00022606"/>
    </source>
</evidence>
<dbReference type="GO" id="GO:0004984">
    <property type="term" value="F:olfactory receptor activity"/>
    <property type="evidence" value="ECO:0007669"/>
    <property type="project" value="InterPro"/>
</dbReference>
<evidence type="ECO:0008006" key="13">
    <source>
        <dbReference type="Google" id="ProtNLM"/>
    </source>
</evidence>
<keyword evidence="5" id="KW-0552">Olfaction</keyword>
<comment type="caution">
    <text evidence="11">The sequence shown here is derived from an EMBL/GenBank/DDBJ whole genome shotgun (WGS) entry which is preliminary data.</text>
</comment>
<keyword evidence="2" id="KW-1003">Cell membrane</keyword>
<evidence type="ECO:0000313" key="12">
    <source>
        <dbReference type="Proteomes" id="UP001430953"/>
    </source>
</evidence>
<feature type="transmembrane region" description="Helical" evidence="10">
    <location>
        <begin position="92"/>
        <end position="111"/>
    </location>
</feature>
<evidence type="ECO:0000256" key="4">
    <source>
        <dbReference type="ARBA" id="ARBA00022692"/>
    </source>
</evidence>
<feature type="transmembrane region" description="Helical" evidence="10">
    <location>
        <begin position="29"/>
        <end position="48"/>
    </location>
</feature>
<keyword evidence="12" id="KW-1185">Reference proteome</keyword>
<dbReference type="AlphaFoldDB" id="A0AAW2FQX4"/>
<keyword evidence="9" id="KW-0807">Transducer</keyword>
<accession>A0AAW2FQX4</accession>
<proteinExistence type="predicted"/>
<evidence type="ECO:0000256" key="6">
    <source>
        <dbReference type="ARBA" id="ARBA00022989"/>
    </source>
</evidence>
<keyword evidence="4 10" id="KW-0812">Transmembrane</keyword>
<evidence type="ECO:0000256" key="2">
    <source>
        <dbReference type="ARBA" id="ARBA00022475"/>
    </source>
</evidence>
<feature type="transmembrane region" description="Helical" evidence="10">
    <location>
        <begin position="150"/>
        <end position="173"/>
    </location>
</feature>
<dbReference type="PANTHER" id="PTHR21137">
    <property type="entry name" value="ODORANT RECEPTOR"/>
    <property type="match status" value="1"/>
</dbReference>
<evidence type="ECO:0000256" key="10">
    <source>
        <dbReference type="SAM" id="Phobius"/>
    </source>
</evidence>